<reference evidence="1 2" key="1">
    <citation type="journal article" date="2016" name="Int. J. Syst. Evol. Microbiol.">
        <title>Descriptions of Anaerotaenia torta gen. nov., sp. nov. and Anaerocolumna cellulosilytica gen. nov., sp. nov. isolated from a methanogenic reactor of cattle waste.</title>
        <authorList>
            <person name="Uek A."/>
            <person name="Ohtaki Y."/>
            <person name="Kaku N."/>
            <person name="Ueki K."/>
        </authorList>
    </citation>
    <scope>NUCLEOTIDE SEQUENCE [LARGE SCALE GENOMIC DNA]</scope>
    <source>
        <strain evidence="1 2">SN021</strain>
    </source>
</reference>
<dbReference type="NCBIfam" id="NF041635">
    <property type="entry name" value="STM3941_fam"/>
    <property type="match status" value="1"/>
</dbReference>
<name>A0A6S6R9G9_9FIRM</name>
<keyword evidence="2" id="KW-1185">Reference proteome</keyword>
<dbReference type="EMBL" id="AP023367">
    <property type="protein sequence ID" value="BCJ96787.1"/>
    <property type="molecule type" value="Genomic_DNA"/>
</dbReference>
<evidence type="ECO:0000313" key="2">
    <source>
        <dbReference type="Proteomes" id="UP000515561"/>
    </source>
</evidence>
<sequence>MEKIVIEEKQSKTLRWMALSFILVIVSLVLWILGMRERKTLLWLTGFIAFVSFTLRLIMLMGKALQKKPLITITFDGIIDSSDGGSVGYIPFLDIESFCIVKLPEGKVIGVLPKDEHGFVEKLSPNKQRIAKANLSMNYPPFSLRVDNAKDMSLEDIFTLLKKRLDDYSSLYD</sequence>
<dbReference type="RefSeq" id="WP_184092213.1">
    <property type="nucleotide sequence ID" value="NZ_AP023367.1"/>
</dbReference>
<dbReference type="InterPro" id="IPR048136">
    <property type="entry name" value="STM3941-like"/>
</dbReference>
<gene>
    <name evidence="1" type="ORF">acsn021_43560</name>
</gene>
<accession>A0A6S6R9G9</accession>
<protein>
    <submittedName>
        <fullName evidence="1">Uncharacterized protein</fullName>
    </submittedName>
</protein>
<dbReference type="AlphaFoldDB" id="A0A6S6R9G9"/>
<evidence type="ECO:0000313" key="1">
    <source>
        <dbReference type="EMBL" id="BCJ96787.1"/>
    </source>
</evidence>
<proteinExistence type="predicted"/>
<dbReference type="Proteomes" id="UP000515561">
    <property type="component" value="Chromosome"/>
</dbReference>
<organism evidence="1 2">
    <name type="scientific">Anaerocolumna cellulosilytica</name>
    <dbReference type="NCBI Taxonomy" id="433286"/>
    <lineage>
        <taxon>Bacteria</taxon>
        <taxon>Bacillati</taxon>
        <taxon>Bacillota</taxon>
        <taxon>Clostridia</taxon>
        <taxon>Lachnospirales</taxon>
        <taxon>Lachnospiraceae</taxon>
        <taxon>Anaerocolumna</taxon>
    </lineage>
</organism>
<dbReference type="KEGG" id="acel:acsn021_43560"/>